<dbReference type="GeneID" id="38129134"/>
<feature type="compositionally biased region" description="Polar residues" evidence="4">
    <location>
        <begin position="1"/>
        <end position="11"/>
    </location>
</feature>
<dbReference type="InterPro" id="IPR036322">
    <property type="entry name" value="WD40_repeat_dom_sf"/>
</dbReference>
<evidence type="ECO:0000256" key="2">
    <source>
        <dbReference type="ARBA" id="ARBA00022737"/>
    </source>
</evidence>
<dbReference type="Gene3D" id="2.130.10.10">
    <property type="entry name" value="YVTN repeat-like/Quinoprotein amine dehydrogenase"/>
    <property type="match status" value="2"/>
</dbReference>
<feature type="compositionally biased region" description="Polar residues" evidence="4">
    <location>
        <begin position="164"/>
        <end position="180"/>
    </location>
</feature>
<organism evidence="5 6">
    <name type="scientific">Aspergillus thermomutatus</name>
    <name type="common">Neosartorya pseudofischeri</name>
    <dbReference type="NCBI Taxonomy" id="41047"/>
    <lineage>
        <taxon>Eukaryota</taxon>
        <taxon>Fungi</taxon>
        <taxon>Dikarya</taxon>
        <taxon>Ascomycota</taxon>
        <taxon>Pezizomycotina</taxon>
        <taxon>Eurotiomycetes</taxon>
        <taxon>Eurotiomycetidae</taxon>
        <taxon>Eurotiales</taxon>
        <taxon>Aspergillaceae</taxon>
        <taxon>Aspergillus</taxon>
        <taxon>Aspergillus subgen. Fumigati</taxon>
    </lineage>
</organism>
<dbReference type="InterPro" id="IPR015943">
    <property type="entry name" value="WD40/YVTN_repeat-like_dom_sf"/>
</dbReference>
<dbReference type="STRING" id="41047.A0A397H6Z2"/>
<proteinExistence type="predicted"/>
<accession>A0A397H6Z2</accession>
<feature type="repeat" description="WD" evidence="3">
    <location>
        <begin position="249"/>
        <end position="290"/>
    </location>
</feature>
<protein>
    <submittedName>
        <fullName evidence="5">Uncharacterized protein</fullName>
    </submittedName>
</protein>
<evidence type="ECO:0000256" key="4">
    <source>
        <dbReference type="SAM" id="MobiDB-lite"/>
    </source>
</evidence>
<dbReference type="InterPro" id="IPR019775">
    <property type="entry name" value="WD40_repeat_CS"/>
</dbReference>
<dbReference type="Pfam" id="PF07676">
    <property type="entry name" value="PD40"/>
    <property type="match status" value="1"/>
</dbReference>
<dbReference type="SMART" id="SM00320">
    <property type="entry name" value="WD40"/>
    <property type="match status" value="3"/>
</dbReference>
<dbReference type="Proteomes" id="UP000215305">
    <property type="component" value="Unassembled WGS sequence"/>
</dbReference>
<evidence type="ECO:0000313" key="5">
    <source>
        <dbReference type="EMBL" id="RHZ57688.1"/>
    </source>
</evidence>
<dbReference type="InterPro" id="IPR011659">
    <property type="entry name" value="WD40"/>
</dbReference>
<dbReference type="PANTHER" id="PTHR19879">
    <property type="entry name" value="TRANSCRIPTION INITIATION FACTOR TFIID"/>
    <property type="match status" value="1"/>
</dbReference>
<dbReference type="VEuPathDB" id="FungiDB:CDV56_107160"/>
<dbReference type="PROSITE" id="PS50082">
    <property type="entry name" value="WD_REPEATS_2"/>
    <property type="match status" value="2"/>
</dbReference>
<keyword evidence="6" id="KW-1185">Reference proteome</keyword>
<sequence length="464" mass="50852">MVTESPSTSSPERVEEDSMPFEESENEMDEQKFLEKWTYNIRSDFTSSSGMPATWAAGHPKHWGQEKAKVRLDGDATTPTLSPDDQFVAVGIGKEIQIFRVGTQERVEVLHGHPGEVVTVLFAPGLVQGSSGNARYLLASQSEEEGVVGGFIMIWGLDHNGRQVSSSLTGKPEQSPSSFDVDSPAAADGSFHQFPGELGSFGSPIFSPDSKTMVYVVPNITIHAYSRECQSQPSVNLWDVESRSLRHELRGHTDAVMWIGISPDGSLAASISWDGTARIWDIGSGDAVHILGPLDGQLWCGAFSPDSKHLAVSQGDPASIYIYDLTTAQAISRLEIPTWMRSMAWSPDGALFAGGLENGTLGIWDPYAGMKQLQLWSLGFEDEMMQDYATIEGVRFIDGGQKLMFRILEGTVEVYDFKTNTKQQFTRSADDKIAKCPRGEMVCSKDSRLLVVPDVDGALRLWSL</sequence>
<dbReference type="PROSITE" id="PS50294">
    <property type="entry name" value="WD_REPEATS_REGION"/>
    <property type="match status" value="1"/>
</dbReference>
<dbReference type="Pfam" id="PF00400">
    <property type="entry name" value="WD40"/>
    <property type="match status" value="2"/>
</dbReference>
<gene>
    <name evidence="5" type="ORF">CDV56_107160</name>
</gene>
<name>A0A397H6Z2_ASPTH</name>
<evidence type="ECO:0000256" key="1">
    <source>
        <dbReference type="ARBA" id="ARBA00022574"/>
    </source>
</evidence>
<dbReference type="InterPro" id="IPR001680">
    <property type="entry name" value="WD40_rpt"/>
</dbReference>
<dbReference type="SUPFAM" id="SSF50978">
    <property type="entry name" value="WD40 repeat-like"/>
    <property type="match status" value="1"/>
</dbReference>
<keyword evidence="1 3" id="KW-0853">WD repeat</keyword>
<dbReference type="AlphaFoldDB" id="A0A397H6Z2"/>
<feature type="region of interest" description="Disordered" evidence="4">
    <location>
        <begin position="164"/>
        <end position="183"/>
    </location>
</feature>
<evidence type="ECO:0000313" key="6">
    <source>
        <dbReference type="Proteomes" id="UP000215305"/>
    </source>
</evidence>
<dbReference type="PANTHER" id="PTHR19879:SF9">
    <property type="entry name" value="TRANSCRIPTION INITIATION FACTOR TFIID SUBUNIT 5"/>
    <property type="match status" value="1"/>
</dbReference>
<keyword evidence="2" id="KW-0677">Repeat</keyword>
<evidence type="ECO:0000256" key="3">
    <source>
        <dbReference type="PROSITE-ProRule" id="PRU00221"/>
    </source>
</evidence>
<comment type="caution">
    <text evidence="5">The sequence shown here is derived from an EMBL/GenBank/DDBJ whole genome shotgun (WGS) entry which is preliminary data.</text>
</comment>
<reference evidence="5" key="1">
    <citation type="submission" date="2018-08" db="EMBL/GenBank/DDBJ databases">
        <title>Draft genome sequence of azole-resistant Aspergillus thermomutatus (Neosartorya pseudofischeri) strain HMR AF 39, isolated from a human nasal aspirate.</title>
        <authorList>
            <person name="Parent-Michaud M."/>
            <person name="Dufresne P.J."/>
            <person name="Fournier E."/>
            <person name="Martineau C."/>
            <person name="Moreira S."/>
            <person name="Perkins V."/>
            <person name="De Repentigny L."/>
            <person name="Dufresne S.F."/>
        </authorList>
    </citation>
    <scope>NUCLEOTIDE SEQUENCE [LARGE SCALE GENOMIC DNA]</scope>
    <source>
        <strain evidence="5">HMR AF 39</strain>
    </source>
</reference>
<feature type="compositionally biased region" description="Acidic residues" evidence="4">
    <location>
        <begin position="14"/>
        <end position="28"/>
    </location>
</feature>
<feature type="region of interest" description="Disordered" evidence="4">
    <location>
        <begin position="1"/>
        <end position="29"/>
    </location>
</feature>
<dbReference type="OrthoDB" id="1367865at2759"/>
<dbReference type="EMBL" id="NKHU02000076">
    <property type="protein sequence ID" value="RHZ57688.1"/>
    <property type="molecule type" value="Genomic_DNA"/>
</dbReference>
<dbReference type="PROSITE" id="PS00678">
    <property type="entry name" value="WD_REPEATS_1"/>
    <property type="match status" value="1"/>
</dbReference>
<dbReference type="RefSeq" id="XP_026615151.1">
    <property type="nucleotide sequence ID" value="XM_026760779.1"/>
</dbReference>
<feature type="repeat" description="WD" evidence="3">
    <location>
        <begin position="340"/>
        <end position="365"/>
    </location>
</feature>